<feature type="compositionally biased region" description="Basic and acidic residues" evidence="1">
    <location>
        <begin position="57"/>
        <end position="67"/>
    </location>
</feature>
<dbReference type="RefSeq" id="WP_188822698.1">
    <property type="nucleotide sequence ID" value="NZ_BMLK01000027.1"/>
</dbReference>
<gene>
    <name evidence="2" type="ORF">GCM10011349_40470</name>
</gene>
<protein>
    <recommendedName>
        <fullName evidence="4">Argininosuccinate lyase</fullName>
    </recommendedName>
</protein>
<evidence type="ECO:0000313" key="3">
    <source>
        <dbReference type="Proteomes" id="UP000605099"/>
    </source>
</evidence>
<proteinExistence type="predicted"/>
<dbReference type="EMBL" id="BMLK01000027">
    <property type="protein sequence ID" value="GGN59701.1"/>
    <property type="molecule type" value="Genomic_DNA"/>
</dbReference>
<organism evidence="2 3">
    <name type="scientific">Novosphingobium indicum</name>
    <dbReference type="NCBI Taxonomy" id="462949"/>
    <lineage>
        <taxon>Bacteria</taxon>
        <taxon>Pseudomonadati</taxon>
        <taxon>Pseudomonadota</taxon>
        <taxon>Alphaproteobacteria</taxon>
        <taxon>Sphingomonadales</taxon>
        <taxon>Sphingomonadaceae</taxon>
        <taxon>Novosphingobium</taxon>
    </lineage>
</organism>
<evidence type="ECO:0000256" key="1">
    <source>
        <dbReference type="SAM" id="MobiDB-lite"/>
    </source>
</evidence>
<comment type="caution">
    <text evidence="2">The sequence shown here is derived from an EMBL/GenBank/DDBJ whole genome shotgun (WGS) entry which is preliminary data.</text>
</comment>
<feature type="compositionally biased region" description="Pro residues" evidence="1">
    <location>
        <begin position="74"/>
        <end position="84"/>
    </location>
</feature>
<sequence length="84" mass="9167">MRKIAVLAILAALAACGQRSNLGLKPGQQLPPAPYGRTEKPDSAELLELPTLAIPERSVELRTRSEEREDDPFDLPPPEAPQPE</sequence>
<dbReference type="PROSITE" id="PS51257">
    <property type="entry name" value="PROKAR_LIPOPROTEIN"/>
    <property type="match status" value="1"/>
</dbReference>
<name>A0ABQ2JYN2_9SPHN</name>
<keyword evidence="3" id="KW-1185">Reference proteome</keyword>
<reference evidence="3" key="1">
    <citation type="journal article" date="2019" name="Int. J. Syst. Evol. Microbiol.">
        <title>The Global Catalogue of Microorganisms (GCM) 10K type strain sequencing project: providing services to taxonomists for standard genome sequencing and annotation.</title>
        <authorList>
            <consortium name="The Broad Institute Genomics Platform"/>
            <consortium name="The Broad Institute Genome Sequencing Center for Infectious Disease"/>
            <person name="Wu L."/>
            <person name="Ma J."/>
        </authorList>
    </citation>
    <scope>NUCLEOTIDE SEQUENCE [LARGE SCALE GENOMIC DNA]</scope>
    <source>
        <strain evidence="3">CGMCC 1.6784</strain>
    </source>
</reference>
<evidence type="ECO:0008006" key="4">
    <source>
        <dbReference type="Google" id="ProtNLM"/>
    </source>
</evidence>
<feature type="region of interest" description="Disordered" evidence="1">
    <location>
        <begin position="21"/>
        <end position="84"/>
    </location>
</feature>
<evidence type="ECO:0000313" key="2">
    <source>
        <dbReference type="EMBL" id="GGN59701.1"/>
    </source>
</evidence>
<dbReference type="Proteomes" id="UP000605099">
    <property type="component" value="Unassembled WGS sequence"/>
</dbReference>
<accession>A0ABQ2JYN2</accession>